<dbReference type="Proteomes" id="UP000316621">
    <property type="component" value="Chromosome 1"/>
</dbReference>
<proteinExistence type="predicted"/>
<dbReference type="Gramene" id="RZC44406">
    <property type="protein sequence ID" value="RZC44406"/>
    <property type="gene ID" value="C5167_037349"/>
</dbReference>
<protein>
    <submittedName>
        <fullName evidence="1">Uncharacterized protein</fullName>
    </submittedName>
</protein>
<organism evidence="1 2">
    <name type="scientific">Papaver somniferum</name>
    <name type="common">Opium poppy</name>
    <dbReference type="NCBI Taxonomy" id="3469"/>
    <lineage>
        <taxon>Eukaryota</taxon>
        <taxon>Viridiplantae</taxon>
        <taxon>Streptophyta</taxon>
        <taxon>Embryophyta</taxon>
        <taxon>Tracheophyta</taxon>
        <taxon>Spermatophyta</taxon>
        <taxon>Magnoliopsida</taxon>
        <taxon>Ranunculales</taxon>
        <taxon>Papaveraceae</taxon>
        <taxon>Papaveroideae</taxon>
        <taxon>Papaver</taxon>
    </lineage>
</organism>
<dbReference type="EMBL" id="CM010715">
    <property type="protein sequence ID" value="RZC44406.1"/>
    <property type="molecule type" value="Genomic_DNA"/>
</dbReference>
<sequence length="63" mass="7315">MWDLVVADYGSTDTCVHVHPYWHKDYAYFTRTGGNTQSVYTRGMGDFKHGMQFSTKGPNNYHH</sequence>
<gene>
    <name evidence="1" type="ORF">C5167_037349</name>
</gene>
<evidence type="ECO:0000313" key="2">
    <source>
        <dbReference type="Proteomes" id="UP000316621"/>
    </source>
</evidence>
<dbReference type="AlphaFoldDB" id="A0A4Y7I8N2"/>
<accession>A0A4Y7I8N2</accession>
<keyword evidence="2" id="KW-1185">Reference proteome</keyword>
<name>A0A4Y7I8N2_PAPSO</name>
<reference evidence="1 2" key="1">
    <citation type="journal article" date="2018" name="Science">
        <title>The opium poppy genome and morphinan production.</title>
        <authorList>
            <person name="Guo L."/>
            <person name="Winzer T."/>
            <person name="Yang X."/>
            <person name="Li Y."/>
            <person name="Ning Z."/>
            <person name="He Z."/>
            <person name="Teodor R."/>
            <person name="Lu Y."/>
            <person name="Bowser T.A."/>
            <person name="Graham I.A."/>
            <person name="Ye K."/>
        </authorList>
    </citation>
    <scope>NUCLEOTIDE SEQUENCE [LARGE SCALE GENOMIC DNA]</scope>
    <source>
        <strain evidence="2">cv. HN1</strain>
        <tissue evidence="1">Leaves</tissue>
    </source>
</reference>
<evidence type="ECO:0000313" key="1">
    <source>
        <dbReference type="EMBL" id="RZC44406.1"/>
    </source>
</evidence>